<dbReference type="GO" id="GO:0051604">
    <property type="term" value="P:protein maturation"/>
    <property type="evidence" value="ECO:0007669"/>
    <property type="project" value="InterPro"/>
</dbReference>
<keyword evidence="2" id="KW-0533">Nickel</keyword>
<dbReference type="GO" id="GO:0008270">
    <property type="term" value="F:zinc ion binding"/>
    <property type="evidence" value="ECO:0007669"/>
    <property type="project" value="TreeGrafter"/>
</dbReference>
<evidence type="ECO:0000259" key="8">
    <source>
        <dbReference type="Pfam" id="PF02492"/>
    </source>
</evidence>
<keyword evidence="6" id="KW-0862">Zinc</keyword>
<dbReference type="GO" id="GO:0016151">
    <property type="term" value="F:nickel cation binding"/>
    <property type="evidence" value="ECO:0007669"/>
    <property type="project" value="InterPro"/>
</dbReference>
<dbReference type="InterPro" id="IPR003495">
    <property type="entry name" value="CobW/HypB/UreG_nucleotide-bd"/>
</dbReference>
<evidence type="ECO:0000256" key="5">
    <source>
        <dbReference type="ARBA" id="ARBA00022801"/>
    </source>
</evidence>
<dbReference type="eggNOG" id="COG0378">
    <property type="taxonomic scope" value="Bacteria"/>
</dbReference>
<dbReference type="InterPro" id="IPR004392">
    <property type="entry name" value="Hyd_mat_HypB"/>
</dbReference>
<evidence type="ECO:0000313" key="10">
    <source>
        <dbReference type="Proteomes" id="UP000013523"/>
    </source>
</evidence>
<keyword evidence="3" id="KW-0479">Metal-binding</keyword>
<dbReference type="PATRIC" id="fig|86416.3.peg.30"/>
<dbReference type="PANTHER" id="PTHR30134">
    <property type="entry name" value="HYDROGENASE PROTEIN ASSEMBLY PROTEIN, NICKEL CHAPERONE"/>
    <property type="match status" value="1"/>
</dbReference>
<evidence type="ECO:0000256" key="1">
    <source>
        <dbReference type="ARBA" id="ARBA00006211"/>
    </source>
</evidence>
<dbReference type="Gene3D" id="3.40.50.300">
    <property type="entry name" value="P-loop containing nucleotide triphosphate hydrolases"/>
    <property type="match status" value="1"/>
</dbReference>
<name>R4K3N9_CLOPA</name>
<proteinExistence type="inferred from homology"/>
<feature type="domain" description="CobW/HypB/UreG nucleotide-binding" evidence="8">
    <location>
        <begin position="32"/>
        <end position="191"/>
    </location>
</feature>
<dbReference type="STRING" id="86416.Clopa_0038"/>
<reference evidence="9 10" key="1">
    <citation type="submission" date="2012-01" db="EMBL/GenBank/DDBJ databases">
        <title>Complete sequence of chromosome of Clostridium pasteurianum BC1.</title>
        <authorList>
            <consortium name="US DOE Joint Genome Institute"/>
            <person name="Lucas S."/>
            <person name="Han J."/>
            <person name="Lapidus A."/>
            <person name="Cheng J.-F."/>
            <person name="Goodwin L."/>
            <person name="Pitluck S."/>
            <person name="Peters L."/>
            <person name="Mikhailova N."/>
            <person name="Teshima H."/>
            <person name="Detter J.C."/>
            <person name="Han C."/>
            <person name="Tapia R."/>
            <person name="Land M."/>
            <person name="Hauser L."/>
            <person name="Kyrpides N."/>
            <person name="Ivanova N."/>
            <person name="Pagani I."/>
            <person name="Dunn J."/>
            <person name="Taghavi S."/>
            <person name="Francis A."/>
            <person name="van der Lelie D."/>
            <person name="Woyke T."/>
        </authorList>
    </citation>
    <scope>NUCLEOTIDE SEQUENCE [LARGE SCALE GENOMIC DNA]</scope>
    <source>
        <strain evidence="9 10">BC1</strain>
    </source>
</reference>
<dbReference type="GO" id="GO:0005525">
    <property type="term" value="F:GTP binding"/>
    <property type="evidence" value="ECO:0007669"/>
    <property type="project" value="UniProtKB-KW"/>
</dbReference>
<dbReference type="Proteomes" id="UP000013523">
    <property type="component" value="Chromosome"/>
</dbReference>
<evidence type="ECO:0000256" key="7">
    <source>
        <dbReference type="ARBA" id="ARBA00023134"/>
    </source>
</evidence>
<evidence type="ECO:0000256" key="3">
    <source>
        <dbReference type="ARBA" id="ARBA00022723"/>
    </source>
</evidence>
<keyword evidence="5" id="KW-0378">Hydrolase</keyword>
<sequence length="219" mass="24428">MSEIKVVTNILQTNDEITAKNKEILDEKGIYVINLMSSPGSGKTSILEKVISKLKDDIKIAVIEGDIYTTKDAERIEAQGVPVVQINTGGACHLDGDMIKNSLNSLNLDEVNLLVIENVGNLVCPAEFEIGEDIKICVLSTTEGNDKPLKYPLMFEKSSAVILNKIDLMPFTNFNREEFYRDVKSLNANAITFETSCVKDEGLDELCVWLKDRIIEKRK</sequence>
<dbReference type="PIRSF" id="PIRSF005624">
    <property type="entry name" value="Ni-bind_GTPase"/>
    <property type="match status" value="1"/>
</dbReference>
<accession>R4K3N9</accession>
<dbReference type="NCBIfam" id="TIGR00073">
    <property type="entry name" value="hypB"/>
    <property type="match status" value="1"/>
</dbReference>
<keyword evidence="4" id="KW-0547">Nucleotide-binding</keyword>
<dbReference type="EMBL" id="CP003261">
    <property type="protein sequence ID" value="AGK95144.1"/>
    <property type="molecule type" value="Genomic_DNA"/>
</dbReference>
<dbReference type="PANTHER" id="PTHR30134:SF2">
    <property type="entry name" value="HYDROGENASE MATURATION FACTOR HYPB"/>
    <property type="match status" value="1"/>
</dbReference>
<evidence type="ECO:0000256" key="4">
    <source>
        <dbReference type="ARBA" id="ARBA00022741"/>
    </source>
</evidence>
<dbReference type="CDD" id="cd05390">
    <property type="entry name" value="HypB"/>
    <property type="match status" value="1"/>
</dbReference>
<dbReference type="SUPFAM" id="SSF52540">
    <property type="entry name" value="P-loop containing nucleoside triphosphate hydrolases"/>
    <property type="match status" value="1"/>
</dbReference>
<comment type="similarity">
    <text evidence="1">Belongs to the SIMIBI class G3E GTPase family. HypB/HupM subfamily.</text>
</comment>
<protein>
    <submittedName>
        <fullName evidence="9">Hydrogenase accessory protein HypB</fullName>
    </submittedName>
</protein>
<dbReference type="InterPro" id="IPR027417">
    <property type="entry name" value="P-loop_NTPase"/>
</dbReference>
<keyword evidence="10" id="KW-1185">Reference proteome</keyword>
<dbReference type="OrthoDB" id="9802035at2"/>
<dbReference type="KEGG" id="cpas:Clopa_0038"/>
<gene>
    <name evidence="9" type="ORF">Clopa_0038</name>
</gene>
<dbReference type="GO" id="GO:0003924">
    <property type="term" value="F:GTPase activity"/>
    <property type="evidence" value="ECO:0007669"/>
    <property type="project" value="InterPro"/>
</dbReference>
<dbReference type="AlphaFoldDB" id="R4K3N9"/>
<dbReference type="HOGENOM" id="CLU_056148_0_0_9"/>
<dbReference type="Pfam" id="PF02492">
    <property type="entry name" value="cobW"/>
    <property type="match status" value="1"/>
</dbReference>
<keyword evidence="7" id="KW-0342">GTP-binding</keyword>
<organism evidence="9 10">
    <name type="scientific">Clostridium pasteurianum BC1</name>
    <dbReference type="NCBI Taxonomy" id="86416"/>
    <lineage>
        <taxon>Bacteria</taxon>
        <taxon>Bacillati</taxon>
        <taxon>Bacillota</taxon>
        <taxon>Clostridia</taxon>
        <taxon>Eubacteriales</taxon>
        <taxon>Clostridiaceae</taxon>
        <taxon>Clostridium</taxon>
    </lineage>
</organism>
<evidence type="ECO:0000256" key="6">
    <source>
        <dbReference type="ARBA" id="ARBA00022833"/>
    </source>
</evidence>
<evidence type="ECO:0000313" key="9">
    <source>
        <dbReference type="EMBL" id="AGK95144.1"/>
    </source>
</evidence>
<dbReference type="RefSeq" id="WP_015613471.1">
    <property type="nucleotide sequence ID" value="NC_021182.1"/>
</dbReference>
<evidence type="ECO:0000256" key="2">
    <source>
        <dbReference type="ARBA" id="ARBA00022596"/>
    </source>
</evidence>